<dbReference type="AlphaFoldDB" id="A0A077LXS9"/>
<name>A0A077LXS9_9MICO</name>
<feature type="domain" description="HTH marR-type" evidence="1">
    <location>
        <begin position="7"/>
        <end position="145"/>
    </location>
</feature>
<dbReference type="SUPFAM" id="SSF46785">
    <property type="entry name" value="Winged helix' DNA-binding domain"/>
    <property type="match status" value="1"/>
</dbReference>
<dbReference type="InterPro" id="IPR000835">
    <property type="entry name" value="HTH_MarR-typ"/>
</dbReference>
<dbReference type="RefSeq" id="WP_048554608.1">
    <property type="nucleotide sequence ID" value="NZ_HF570958.1"/>
</dbReference>
<proteinExistence type="predicted"/>
<comment type="caution">
    <text evidence="2">The sequence shown here is derived from an EMBL/GenBank/DDBJ whole genome shotgun (WGS) entry which is preliminary data.</text>
</comment>
<dbReference type="STRING" id="1194083.BN12_2140004"/>
<dbReference type="OrthoDB" id="8966183at2"/>
<dbReference type="Proteomes" id="UP000035721">
    <property type="component" value="Unassembled WGS sequence"/>
</dbReference>
<reference evidence="2 3" key="1">
    <citation type="journal article" date="2013" name="ISME J.">
        <title>A metabolic model for members of the genus Tetrasphaera involved in enhanced biological phosphorus removal.</title>
        <authorList>
            <person name="Kristiansen R."/>
            <person name="Nguyen H.T.T."/>
            <person name="Saunders A.M."/>
            <person name="Nielsen J.L."/>
            <person name="Wimmer R."/>
            <person name="Le V.Q."/>
            <person name="McIlroy S.J."/>
            <person name="Petrovski S."/>
            <person name="Seviour R.J."/>
            <person name="Calteau A."/>
            <person name="Nielsen K.L."/>
            <person name="Nielsen P.H."/>
        </authorList>
    </citation>
    <scope>NUCLEOTIDE SEQUENCE [LARGE SCALE GENOMIC DNA]</scope>
    <source>
        <strain evidence="2 3">T1-X7</strain>
    </source>
</reference>
<sequence>MPAGPQDVDLANTLLRTVARLNRWTNRRAELPVPAAQARVLSLLDDLGASRVGDLARADSTSQPTMTVQVDRLERLGLVTRQPDPDDSRAVLVMLTEAGAATIADIREARGRILAPVVDGLDPPARAALADATGTLVRLVETLPPIP</sequence>
<dbReference type="SMART" id="SM00347">
    <property type="entry name" value="HTH_MARR"/>
    <property type="match status" value="1"/>
</dbReference>
<evidence type="ECO:0000313" key="3">
    <source>
        <dbReference type="Proteomes" id="UP000035721"/>
    </source>
</evidence>
<dbReference type="EMBL" id="CAJB01000129">
    <property type="protein sequence ID" value="CCH77687.1"/>
    <property type="molecule type" value="Genomic_DNA"/>
</dbReference>
<dbReference type="PANTHER" id="PTHR39515">
    <property type="entry name" value="CONSERVED PROTEIN"/>
    <property type="match status" value="1"/>
</dbReference>
<dbReference type="Gene3D" id="1.10.10.10">
    <property type="entry name" value="Winged helix-like DNA-binding domain superfamily/Winged helix DNA-binding domain"/>
    <property type="match status" value="1"/>
</dbReference>
<dbReference type="InterPro" id="IPR052526">
    <property type="entry name" value="HTH-type_Bedaq_tolerance"/>
</dbReference>
<dbReference type="PANTHER" id="PTHR39515:SF2">
    <property type="entry name" value="HTH-TYPE TRANSCRIPTIONAL REGULATOR RV0880"/>
    <property type="match status" value="1"/>
</dbReference>
<dbReference type="InterPro" id="IPR036390">
    <property type="entry name" value="WH_DNA-bd_sf"/>
</dbReference>
<protein>
    <submittedName>
        <fullName evidence="2">Transcriptional regulator, MarR family</fullName>
    </submittedName>
</protein>
<dbReference type="Pfam" id="PF01047">
    <property type="entry name" value="MarR"/>
    <property type="match status" value="1"/>
</dbReference>
<organism evidence="2 3">
    <name type="scientific">Nostocoides japonicum T1-X7</name>
    <dbReference type="NCBI Taxonomy" id="1194083"/>
    <lineage>
        <taxon>Bacteria</taxon>
        <taxon>Bacillati</taxon>
        <taxon>Actinomycetota</taxon>
        <taxon>Actinomycetes</taxon>
        <taxon>Micrococcales</taxon>
        <taxon>Intrasporangiaceae</taxon>
        <taxon>Nostocoides</taxon>
    </lineage>
</organism>
<gene>
    <name evidence="2" type="ORF">BN12_2140004</name>
</gene>
<keyword evidence="3" id="KW-1185">Reference proteome</keyword>
<evidence type="ECO:0000313" key="2">
    <source>
        <dbReference type="EMBL" id="CCH77687.1"/>
    </source>
</evidence>
<accession>A0A077LXS9</accession>
<dbReference type="GO" id="GO:0003700">
    <property type="term" value="F:DNA-binding transcription factor activity"/>
    <property type="evidence" value="ECO:0007669"/>
    <property type="project" value="InterPro"/>
</dbReference>
<evidence type="ECO:0000259" key="1">
    <source>
        <dbReference type="PROSITE" id="PS50995"/>
    </source>
</evidence>
<dbReference type="PROSITE" id="PS50995">
    <property type="entry name" value="HTH_MARR_2"/>
    <property type="match status" value="1"/>
</dbReference>
<dbReference type="InterPro" id="IPR036388">
    <property type="entry name" value="WH-like_DNA-bd_sf"/>
</dbReference>